<proteinExistence type="predicted"/>
<dbReference type="EMBL" id="BKCJ010402700">
    <property type="protein sequence ID" value="GFA31227.1"/>
    <property type="molecule type" value="Genomic_DNA"/>
</dbReference>
<accession>A0A699JE65</accession>
<sequence length="173" mass="18919">MTDLFYLRGMDAGSVNVPYLLARYLRLFATGRKHGAMISGAQFVACVAEHFGLLNGERFQGLTMIMRDLHVIDMHEGDVGGVAEEASVAPGGGDEDEEMPQAVSPPPRTHGERIAYLEEEVHVITSSIHIESCKSPTKSLFDVSSSRISIFTVNTYVSLGCSGKISRIMRRTL</sequence>
<dbReference type="AlphaFoldDB" id="A0A699JE65"/>
<name>A0A699JE65_TANCI</name>
<protein>
    <submittedName>
        <fullName evidence="2">Uncharacterized protein</fullName>
    </submittedName>
</protein>
<organism evidence="2">
    <name type="scientific">Tanacetum cinerariifolium</name>
    <name type="common">Dalmatian daisy</name>
    <name type="synonym">Chrysanthemum cinerariifolium</name>
    <dbReference type="NCBI Taxonomy" id="118510"/>
    <lineage>
        <taxon>Eukaryota</taxon>
        <taxon>Viridiplantae</taxon>
        <taxon>Streptophyta</taxon>
        <taxon>Embryophyta</taxon>
        <taxon>Tracheophyta</taxon>
        <taxon>Spermatophyta</taxon>
        <taxon>Magnoliopsida</taxon>
        <taxon>eudicotyledons</taxon>
        <taxon>Gunneridae</taxon>
        <taxon>Pentapetalae</taxon>
        <taxon>asterids</taxon>
        <taxon>campanulids</taxon>
        <taxon>Asterales</taxon>
        <taxon>Asteraceae</taxon>
        <taxon>Asteroideae</taxon>
        <taxon>Anthemideae</taxon>
        <taxon>Anthemidinae</taxon>
        <taxon>Tanacetum</taxon>
    </lineage>
</organism>
<gene>
    <name evidence="2" type="ORF">Tci_603199</name>
</gene>
<reference evidence="2" key="1">
    <citation type="journal article" date="2019" name="Sci. Rep.">
        <title>Draft genome of Tanacetum cinerariifolium, the natural source of mosquito coil.</title>
        <authorList>
            <person name="Yamashiro T."/>
            <person name="Shiraishi A."/>
            <person name="Satake H."/>
            <person name="Nakayama K."/>
        </authorList>
    </citation>
    <scope>NUCLEOTIDE SEQUENCE</scope>
</reference>
<feature type="region of interest" description="Disordered" evidence="1">
    <location>
        <begin position="85"/>
        <end position="108"/>
    </location>
</feature>
<evidence type="ECO:0000256" key="1">
    <source>
        <dbReference type="SAM" id="MobiDB-lite"/>
    </source>
</evidence>
<comment type="caution">
    <text evidence="2">The sequence shown here is derived from an EMBL/GenBank/DDBJ whole genome shotgun (WGS) entry which is preliminary data.</text>
</comment>
<evidence type="ECO:0000313" key="2">
    <source>
        <dbReference type="EMBL" id="GFA31227.1"/>
    </source>
</evidence>